<feature type="domain" description="Chalcone/stilbene synthase N-terminal" evidence="5">
    <location>
        <begin position="92"/>
        <end position="296"/>
    </location>
</feature>
<protein>
    <recommendedName>
        <fullName evidence="9">Chalcone/stilbene synthase N-terminal domain-containing protein</fullName>
    </recommendedName>
</protein>
<dbReference type="Proteomes" id="UP000290189">
    <property type="component" value="Unassembled WGS sequence"/>
</dbReference>
<gene>
    <name evidence="7" type="ORF">PLBR_LOCUS901</name>
</gene>
<sequence length="480" mass="52482">MVGATTVTSKTIQPRRDGCSESDRNQCRVCNEKCRRGRPQHSTGPGRDPSGTPPLHASELQASRLLMATPRNAHQSLCNDAGEVVTGTLPAIVATASSFPPVLYTQEEIMEAFLKQHPHLSNDDIDFVQRVFRGTMYRTGPMYVNREDMFRKMSRVEYLDHVKPKLLDLSVRASKDAIDKWGGDLGSITHMIWGTMTGSIQAPTVDVQVARQLGLSPAVKRLNVENMGCITGFRCLGLARDIAAADPRHVVLVVTADVRSALGNQMSAHVPDTKVDRSHVIVSALFRDGAGAAIVTGTNMTSAPLWEIISHESKMLPEESLNMVTMKERNDGIIKVSIDRHLPESIGAELPSFVASLLEPHRIPIGSCCFAVHTGGPKVLRIVAESLGIDPIRMGMSWTVLKRYGNLSGSSNLVVLDHVTRFLQQPDLFLSDADIEDNERFQLAEYCVCLSFGPGVSIEGILLKNACWGSYSPDSNNARS</sequence>
<organism evidence="7 8">
    <name type="scientific">Plasmodiophora brassicae</name>
    <name type="common">Clubroot disease agent</name>
    <dbReference type="NCBI Taxonomy" id="37360"/>
    <lineage>
        <taxon>Eukaryota</taxon>
        <taxon>Sar</taxon>
        <taxon>Rhizaria</taxon>
        <taxon>Endomyxa</taxon>
        <taxon>Phytomyxea</taxon>
        <taxon>Plasmodiophorida</taxon>
        <taxon>Plasmodiophoridae</taxon>
        <taxon>Plasmodiophora</taxon>
    </lineage>
</organism>
<dbReference type="InterPro" id="IPR016039">
    <property type="entry name" value="Thiolase-like"/>
</dbReference>
<dbReference type="AlphaFoldDB" id="A0A3P3Y0H4"/>
<dbReference type="InterPro" id="IPR011141">
    <property type="entry name" value="Polyketide_synthase_type-III"/>
</dbReference>
<dbReference type="EMBL" id="OVEO01000001">
    <property type="protein sequence ID" value="SPQ93686.1"/>
    <property type="molecule type" value="Genomic_DNA"/>
</dbReference>
<dbReference type="InterPro" id="IPR012328">
    <property type="entry name" value="Chalcone/stilbene_synt_C"/>
</dbReference>
<keyword evidence="2 3" id="KW-0808">Transferase</keyword>
<name>A0A3P3Y0H4_PLABS</name>
<keyword evidence="7" id="KW-0496">Mitochondrion</keyword>
<evidence type="ECO:0000256" key="1">
    <source>
        <dbReference type="ARBA" id="ARBA00005531"/>
    </source>
</evidence>
<dbReference type="Pfam" id="PF02797">
    <property type="entry name" value="Chal_sti_synt_C"/>
    <property type="match status" value="1"/>
</dbReference>
<evidence type="ECO:0000256" key="4">
    <source>
        <dbReference type="SAM" id="MobiDB-lite"/>
    </source>
</evidence>
<evidence type="ECO:0000256" key="3">
    <source>
        <dbReference type="RuleBase" id="RU003633"/>
    </source>
</evidence>
<evidence type="ECO:0000259" key="5">
    <source>
        <dbReference type="Pfam" id="PF00195"/>
    </source>
</evidence>
<dbReference type="PANTHER" id="PTHR11877">
    <property type="entry name" value="HYDROXYMETHYLGLUTARYL-COA SYNTHASE"/>
    <property type="match status" value="1"/>
</dbReference>
<feature type="region of interest" description="Disordered" evidence="4">
    <location>
        <begin position="1"/>
        <end position="56"/>
    </location>
</feature>
<evidence type="ECO:0000256" key="2">
    <source>
        <dbReference type="ARBA" id="ARBA00022679"/>
    </source>
</evidence>
<dbReference type="SUPFAM" id="SSF53901">
    <property type="entry name" value="Thiolase-like"/>
    <property type="match status" value="1"/>
</dbReference>
<comment type="similarity">
    <text evidence="1 3">Belongs to the thiolase-like superfamily. Chalcone/stilbene synthases family.</text>
</comment>
<dbReference type="Pfam" id="PF00195">
    <property type="entry name" value="Chal_sti_synt_N"/>
    <property type="match status" value="1"/>
</dbReference>
<accession>A0A3P3Y0H4</accession>
<evidence type="ECO:0000259" key="6">
    <source>
        <dbReference type="Pfam" id="PF02797"/>
    </source>
</evidence>
<proteinExistence type="inferred from homology"/>
<reference evidence="7 8" key="1">
    <citation type="submission" date="2018-03" db="EMBL/GenBank/DDBJ databases">
        <authorList>
            <person name="Fogelqvist J."/>
        </authorList>
    </citation>
    <scope>NUCLEOTIDE SEQUENCE [LARGE SCALE GENOMIC DNA]</scope>
</reference>
<feature type="compositionally biased region" description="Polar residues" evidence="4">
    <location>
        <begin position="1"/>
        <end position="12"/>
    </location>
</feature>
<geneLocation type="mitochondrion" evidence="7"/>
<feature type="domain" description="Chalcone/stilbene synthase C-terminal" evidence="6">
    <location>
        <begin position="311"/>
        <end position="465"/>
    </location>
</feature>
<evidence type="ECO:0000313" key="8">
    <source>
        <dbReference type="Proteomes" id="UP000290189"/>
    </source>
</evidence>
<dbReference type="GO" id="GO:0030639">
    <property type="term" value="P:polyketide biosynthetic process"/>
    <property type="evidence" value="ECO:0007669"/>
    <property type="project" value="TreeGrafter"/>
</dbReference>
<dbReference type="GO" id="GO:0016747">
    <property type="term" value="F:acyltransferase activity, transferring groups other than amino-acyl groups"/>
    <property type="evidence" value="ECO:0007669"/>
    <property type="project" value="InterPro"/>
</dbReference>
<dbReference type="Gene3D" id="3.40.47.10">
    <property type="match status" value="2"/>
</dbReference>
<evidence type="ECO:0008006" key="9">
    <source>
        <dbReference type="Google" id="ProtNLM"/>
    </source>
</evidence>
<feature type="compositionally biased region" description="Basic and acidic residues" evidence="4">
    <location>
        <begin position="14"/>
        <end position="34"/>
    </location>
</feature>
<dbReference type="InterPro" id="IPR001099">
    <property type="entry name" value="Chalcone/stilbene_synt_N"/>
</dbReference>
<dbReference type="PANTHER" id="PTHR11877:SF46">
    <property type="entry name" value="TYPE III POLYKETIDE SYNTHASE A"/>
    <property type="match status" value="1"/>
</dbReference>
<evidence type="ECO:0000313" key="7">
    <source>
        <dbReference type="EMBL" id="SPQ93686.1"/>
    </source>
</evidence>
<keyword evidence="3" id="KW-0012">Acyltransferase</keyword>